<feature type="compositionally biased region" description="Basic and acidic residues" evidence="1">
    <location>
        <begin position="583"/>
        <end position="602"/>
    </location>
</feature>
<feature type="compositionally biased region" description="Polar residues" evidence="1">
    <location>
        <begin position="403"/>
        <end position="417"/>
    </location>
</feature>
<accession>A0A9P4HPI5</accession>
<keyword evidence="3" id="KW-1185">Reference proteome</keyword>
<feature type="region of interest" description="Disordered" evidence="1">
    <location>
        <begin position="375"/>
        <end position="394"/>
    </location>
</feature>
<organism evidence="2 3">
    <name type="scientific">Setomelanomma holmii</name>
    <dbReference type="NCBI Taxonomy" id="210430"/>
    <lineage>
        <taxon>Eukaryota</taxon>
        <taxon>Fungi</taxon>
        <taxon>Dikarya</taxon>
        <taxon>Ascomycota</taxon>
        <taxon>Pezizomycotina</taxon>
        <taxon>Dothideomycetes</taxon>
        <taxon>Pleosporomycetidae</taxon>
        <taxon>Pleosporales</taxon>
        <taxon>Pleosporineae</taxon>
        <taxon>Phaeosphaeriaceae</taxon>
        <taxon>Setomelanomma</taxon>
    </lineage>
</organism>
<dbReference type="EMBL" id="ML978154">
    <property type="protein sequence ID" value="KAF2036711.1"/>
    <property type="molecule type" value="Genomic_DNA"/>
</dbReference>
<reference evidence="2" key="1">
    <citation type="journal article" date="2020" name="Stud. Mycol.">
        <title>101 Dothideomycetes genomes: a test case for predicting lifestyles and emergence of pathogens.</title>
        <authorList>
            <person name="Haridas S."/>
            <person name="Albert R."/>
            <person name="Binder M."/>
            <person name="Bloem J."/>
            <person name="Labutti K."/>
            <person name="Salamov A."/>
            <person name="Andreopoulos B."/>
            <person name="Baker S."/>
            <person name="Barry K."/>
            <person name="Bills G."/>
            <person name="Bluhm B."/>
            <person name="Cannon C."/>
            <person name="Castanera R."/>
            <person name="Culley D."/>
            <person name="Daum C."/>
            <person name="Ezra D."/>
            <person name="Gonzalez J."/>
            <person name="Henrissat B."/>
            <person name="Kuo A."/>
            <person name="Liang C."/>
            <person name="Lipzen A."/>
            <person name="Lutzoni F."/>
            <person name="Magnuson J."/>
            <person name="Mondo S."/>
            <person name="Nolan M."/>
            <person name="Ohm R."/>
            <person name="Pangilinan J."/>
            <person name="Park H.-J."/>
            <person name="Ramirez L."/>
            <person name="Alfaro M."/>
            <person name="Sun H."/>
            <person name="Tritt A."/>
            <person name="Yoshinaga Y."/>
            <person name="Zwiers L.-H."/>
            <person name="Turgeon B."/>
            <person name="Goodwin S."/>
            <person name="Spatafora J."/>
            <person name="Crous P."/>
            <person name="Grigoriev I."/>
        </authorList>
    </citation>
    <scope>NUCLEOTIDE SEQUENCE</scope>
    <source>
        <strain evidence="2">CBS 110217</strain>
    </source>
</reference>
<feature type="region of interest" description="Disordered" evidence="1">
    <location>
        <begin position="52"/>
        <end position="103"/>
    </location>
</feature>
<evidence type="ECO:0000256" key="1">
    <source>
        <dbReference type="SAM" id="MobiDB-lite"/>
    </source>
</evidence>
<feature type="region of interest" description="Disordered" evidence="1">
    <location>
        <begin position="1"/>
        <end position="32"/>
    </location>
</feature>
<name>A0A9P4HPI5_9PLEO</name>
<sequence length="632" mass="70151">MLDKLLTADAARKHGHEHSLPHSPSSHTSNGSFLVQMPLSIIGSVLRRQTPSPSLVAESTTNASDAITPQKHVMTAPDTPSVTPTPSRPASSGSSAAADEKLKKRSLRCKTSYVCARPPKPVDCLATKLHLRPKVLLQLHQIIPSQRPKPTYEVVPFSLIPARSTRRLARTFNTRERLGPNDLLVVKAETYGSIDDRWGSREVVGVICPAKSAKEATEVCMDDGMSCWEVTDMPNGGFEFNTTDEHGLNRKARWVPKPVHSRRVSGMSASSQLSPTFPPGQDDKKYTFSTISANSRRHPIIATMTRGRIDVMDSYTMPSATSPPTPASYMPSPAQTPASIDLDSFLPNDQLPIHTDDALRRFILVSAVWVASHTFCSPNTPSQPPTPSLDTFRTSNNRTVSMSFLDSSRSTSPASTVDDNRRSLPRLFRTGMERLPRSTSFTEPSPSPISAKATPNASPSHKTRSRRANSTGNANFHSMSGSMRRRYGLAFEDQALPESEEERQTKRSVELLRIKELALPTTLERTSSETPAVDPKYNAATQSAFNPITTAGLWDSGVTERPGLKARPTSMFVLNEKKKKQERKRERSKSKENKKYERERLKEDKDCISLKKHGDWHKFKTSLRGLFRREKA</sequence>
<proteinExistence type="predicted"/>
<dbReference type="Proteomes" id="UP000799777">
    <property type="component" value="Unassembled WGS sequence"/>
</dbReference>
<evidence type="ECO:0000313" key="3">
    <source>
        <dbReference type="Proteomes" id="UP000799777"/>
    </source>
</evidence>
<comment type="caution">
    <text evidence="2">The sequence shown here is derived from an EMBL/GenBank/DDBJ whole genome shotgun (WGS) entry which is preliminary data.</text>
</comment>
<feature type="region of interest" description="Disordered" evidence="1">
    <location>
        <begin position="259"/>
        <end position="282"/>
    </location>
</feature>
<protein>
    <submittedName>
        <fullName evidence="2">Uncharacterized protein</fullName>
    </submittedName>
</protein>
<feature type="region of interest" description="Disordered" evidence="1">
    <location>
        <begin position="572"/>
        <end position="602"/>
    </location>
</feature>
<feature type="region of interest" description="Disordered" evidence="1">
    <location>
        <begin position="317"/>
        <end position="336"/>
    </location>
</feature>
<feature type="compositionally biased region" description="Polar residues" evidence="1">
    <location>
        <begin position="52"/>
        <end position="67"/>
    </location>
</feature>
<evidence type="ECO:0000313" key="2">
    <source>
        <dbReference type="EMBL" id="KAF2036711.1"/>
    </source>
</evidence>
<dbReference type="AlphaFoldDB" id="A0A9P4HPI5"/>
<feature type="compositionally biased region" description="Polar residues" evidence="1">
    <location>
        <begin position="468"/>
        <end position="481"/>
    </location>
</feature>
<gene>
    <name evidence="2" type="ORF">EK21DRAFT_51348</name>
</gene>
<dbReference type="OrthoDB" id="5404323at2759"/>
<feature type="region of interest" description="Disordered" evidence="1">
    <location>
        <begin position="403"/>
        <end position="481"/>
    </location>
</feature>
<feature type="compositionally biased region" description="Polar residues" evidence="1">
    <location>
        <begin position="78"/>
        <end position="89"/>
    </location>
</feature>